<reference evidence="1" key="1">
    <citation type="journal article" date="2016" name="Nat. Genet.">
        <title>A high-quality carrot genome assembly provides new insights into carotenoid accumulation and asterid genome evolution.</title>
        <authorList>
            <person name="Iorizzo M."/>
            <person name="Ellison S."/>
            <person name="Senalik D."/>
            <person name="Zeng P."/>
            <person name="Satapoomin P."/>
            <person name="Huang J."/>
            <person name="Bowman M."/>
            <person name="Iovene M."/>
            <person name="Sanseverino W."/>
            <person name="Cavagnaro P."/>
            <person name="Yildiz M."/>
            <person name="Macko-Podgorni A."/>
            <person name="Moranska E."/>
            <person name="Grzebelus E."/>
            <person name="Grzebelus D."/>
            <person name="Ashrafi H."/>
            <person name="Zheng Z."/>
            <person name="Cheng S."/>
            <person name="Spooner D."/>
            <person name="Van Deynze A."/>
            <person name="Simon P."/>
        </authorList>
    </citation>
    <scope>NUCLEOTIDE SEQUENCE [LARGE SCALE GENOMIC DNA]</scope>
    <source>
        <tissue evidence="1">Leaf</tissue>
    </source>
</reference>
<proteinExistence type="predicted"/>
<dbReference type="PANTHER" id="PTHR42896:SF2">
    <property type="entry name" value="CBBY-LIKE PROTEIN"/>
    <property type="match status" value="1"/>
</dbReference>
<dbReference type="GO" id="GO:0016787">
    <property type="term" value="F:hydrolase activity"/>
    <property type="evidence" value="ECO:0007669"/>
    <property type="project" value="InterPro"/>
</dbReference>
<dbReference type="PANTHER" id="PTHR42896">
    <property type="entry name" value="XYLULOSE-1,5-BISPHOSPHATE (XUBP) PHOSPHATASE"/>
    <property type="match status" value="1"/>
</dbReference>
<accession>A0A166DGQ2</accession>
<dbReference type="InterPro" id="IPR023214">
    <property type="entry name" value="HAD_sf"/>
</dbReference>
<dbReference type="STRING" id="79200.A0A166DGQ2"/>
<dbReference type="OMA" id="IRFHYLM"/>
<dbReference type="Gene3D" id="3.40.50.1000">
    <property type="entry name" value="HAD superfamily/HAD-like"/>
    <property type="match status" value="1"/>
</dbReference>
<organism evidence="1">
    <name type="scientific">Daucus carota subsp. sativus</name>
    <name type="common">Carrot</name>
    <dbReference type="NCBI Taxonomy" id="79200"/>
    <lineage>
        <taxon>Eukaryota</taxon>
        <taxon>Viridiplantae</taxon>
        <taxon>Streptophyta</taxon>
        <taxon>Embryophyta</taxon>
        <taxon>Tracheophyta</taxon>
        <taxon>Spermatophyta</taxon>
        <taxon>Magnoliopsida</taxon>
        <taxon>eudicotyledons</taxon>
        <taxon>Gunneridae</taxon>
        <taxon>Pentapetalae</taxon>
        <taxon>asterids</taxon>
        <taxon>campanulids</taxon>
        <taxon>Apiales</taxon>
        <taxon>Apiaceae</taxon>
        <taxon>Apioideae</taxon>
        <taxon>Scandiceae</taxon>
        <taxon>Daucinae</taxon>
        <taxon>Daucus</taxon>
        <taxon>Daucus sect. Daucus</taxon>
    </lineage>
</organism>
<gene>
    <name evidence="1" type="ORF">DCAR_006073</name>
</gene>
<protein>
    <submittedName>
        <fullName evidence="1">Uncharacterized protein</fullName>
    </submittedName>
</protein>
<name>A0A166DGQ2_DAUCS</name>
<dbReference type="InterPro" id="IPR044999">
    <property type="entry name" value="CbbY-like"/>
</dbReference>
<dbReference type="EMBL" id="LNRQ01000002">
    <property type="protein sequence ID" value="KZN05236.1"/>
    <property type="molecule type" value="Genomic_DNA"/>
</dbReference>
<comment type="caution">
    <text evidence="1">The sequence shown here is derived from an EMBL/GenBank/DDBJ whole genome shotgun (WGS) entry which is preliminary data.</text>
</comment>
<dbReference type="Gramene" id="KZN05236">
    <property type="protein sequence ID" value="KZN05236"/>
    <property type="gene ID" value="DCAR_006073"/>
</dbReference>
<sequence length="50" mass="5573">MVLIEKKLLPLRFGVAKLIDQAFAKGVKVAICSTSNEKAVCFIRFLTFDV</sequence>
<dbReference type="AlphaFoldDB" id="A0A166DGQ2"/>
<evidence type="ECO:0000313" key="1">
    <source>
        <dbReference type="EMBL" id="KZN05236.1"/>
    </source>
</evidence>